<dbReference type="Pfam" id="PF01757">
    <property type="entry name" value="Acyl_transf_3"/>
    <property type="match status" value="1"/>
</dbReference>
<reference evidence="4" key="1">
    <citation type="journal article" date="2023" name="Mol. Phylogenet. Evol.">
        <title>Genome-scale phylogeny and comparative genomics of the fungal order Sordariales.</title>
        <authorList>
            <person name="Hensen N."/>
            <person name="Bonometti L."/>
            <person name="Westerberg I."/>
            <person name="Brannstrom I.O."/>
            <person name="Guillou S."/>
            <person name="Cros-Aarteil S."/>
            <person name="Calhoun S."/>
            <person name="Haridas S."/>
            <person name="Kuo A."/>
            <person name="Mondo S."/>
            <person name="Pangilinan J."/>
            <person name="Riley R."/>
            <person name="LaButti K."/>
            <person name="Andreopoulos B."/>
            <person name="Lipzen A."/>
            <person name="Chen C."/>
            <person name="Yan M."/>
            <person name="Daum C."/>
            <person name="Ng V."/>
            <person name="Clum A."/>
            <person name="Steindorff A."/>
            <person name="Ohm R.A."/>
            <person name="Martin F."/>
            <person name="Silar P."/>
            <person name="Natvig D.O."/>
            <person name="Lalanne C."/>
            <person name="Gautier V."/>
            <person name="Ament-Velasquez S.L."/>
            <person name="Kruys A."/>
            <person name="Hutchinson M.I."/>
            <person name="Powell A.J."/>
            <person name="Barry K."/>
            <person name="Miller A.N."/>
            <person name="Grigoriev I.V."/>
            <person name="Debuchy R."/>
            <person name="Gladieux P."/>
            <person name="Hiltunen Thoren M."/>
            <person name="Johannesson H."/>
        </authorList>
    </citation>
    <scope>NUCLEOTIDE SEQUENCE [LARGE SCALE GENOMIC DNA]</scope>
    <source>
        <strain evidence="4">CBS 340.73</strain>
    </source>
</reference>
<keyword evidence="1" id="KW-0472">Membrane</keyword>
<feature type="transmembrane region" description="Helical" evidence="1">
    <location>
        <begin position="523"/>
        <end position="541"/>
    </location>
</feature>
<protein>
    <submittedName>
        <fullName evidence="3">Acyltransferase</fullName>
    </submittedName>
</protein>
<keyword evidence="3" id="KW-0012">Acyltransferase</keyword>
<keyword evidence="3" id="KW-0808">Transferase</keyword>
<name>A0AAN6ND27_9PEZI</name>
<keyword evidence="1" id="KW-1133">Transmembrane helix</keyword>
<evidence type="ECO:0000313" key="4">
    <source>
        <dbReference type="Proteomes" id="UP001303473"/>
    </source>
</evidence>
<gene>
    <name evidence="3" type="ORF">QBC46DRAFT_378912</name>
</gene>
<dbReference type="AlphaFoldDB" id="A0AAN6ND27"/>
<feature type="transmembrane region" description="Helical" evidence="1">
    <location>
        <begin position="113"/>
        <end position="133"/>
    </location>
</feature>
<dbReference type="PANTHER" id="PTHR23028">
    <property type="entry name" value="ACETYLTRANSFERASE"/>
    <property type="match status" value="1"/>
</dbReference>
<comment type="caution">
    <text evidence="3">The sequence shown here is derived from an EMBL/GenBank/DDBJ whole genome shotgun (WGS) entry which is preliminary data.</text>
</comment>
<dbReference type="InterPro" id="IPR050879">
    <property type="entry name" value="Acyltransferase_3"/>
</dbReference>
<evidence type="ECO:0000256" key="1">
    <source>
        <dbReference type="SAM" id="Phobius"/>
    </source>
</evidence>
<feature type="domain" description="Acyltransferase 3" evidence="2">
    <location>
        <begin position="110"/>
        <end position="537"/>
    </location>
</feature>
<feature type="transmembrane region" description="Helical" evidence="1">
    <location>
        <begin position="359"/>
        <end position="379"/>
    </location>
</feature>
<feature type="transmembrane region" description="Helical" evidence="1">
    <location>
        <begin position="284"/>
        <end position="304"/>
    </location>
</feature>
<keyword evidence="4" id="KW-1185">Reference proteome</keyword>
<dbReference type="EMBL" id="MU853770">
    <property type="protein sequence ID" value="KAK3942824.1"/>
    <property type="molecule type" value="Genomic_DNA"/>
</dbReference>
<proteinExistence type="predicted"/>
<feature type="transmembrane region" description="Helical" evidence="1">
    <location>
        <begin position="67"/>
        <end position="92"/>
    </location>
</feature>
<evidence type="ECO:0000313" key="3">
    <source>
        <dbReference type="EMBL" id="KAK3942824.1"/>
    </source>
</evidence>
<evidence type="ECO:0000259" key="2">
    <source>
        <dbReference type="Pfam" id="PF01757"/>
    </source>
</evidence>
<keyword evidence="1" id="KW-0812">Transmembrane</keyword>
<accession>A0AAN6ND27</accession>
<dbReference type="Proteomes" id="UP001303473">
    <property type="component" value="Unassembled WGS sequence"/>
</dbReference>
<organism evidence="3 4">
    <name type="scientific">Diplogelasinospora grovesii</name>
    <dbReference type="NCBI Taxonomy" id="303347"/>
    <lineage>
        <taxon>Eukaryota</taxon>
        <taxon>Fungi</taxon>
        <taxon>Dikarya</taxon>
        <taxon>Ascomycota</taxon>
        <taxon>Pezizomycotina</taxon>
        <taxon>Sordariomycetes</taxon>
        <taxon>Sordariomycetidae</taxon>
        <taxon>Sordariales</taxon>
        <taxon>Diplogelasinosporaceae</taxon>
        <taxon>Diplogelasinospora</taxon>
    </lineage>
</organism>
<dbReference type="InterPro" id="IPR002656">
    <property type="entry name" value="Acyl_transf_3_dom"/>
</dbReference>
<dbReference type="GO" id="GO:0016747">
    <property type="term" value="F:acyltransferase activity, transferring groups other than amino-acyl groups"/>
    <property type="evidence" value="ECO:0007669"/>
    <property type="project" value="InterPro"/>
</dbReference>
<feature type="transmembrane region" description="Helical" evidence="1">
    <location>
        <begin position="213"/>
        <end position="230"/>
    </location>
</feature>
<feature type="transmembrane region" description="Helical" evidence="1">
    <location>
        <begin position="153"/>
        <end position="179"/>
    </location>
</feature>
<feature type="transmembrane region" description="Helical" evidence="1">
    <location>
        <begin position="411"/>
        <end position="428"/>
    </location>
</feature>
<sequence length="568" mass="64798">MQSLVRYLPFSPTRLGDRLGGGVYSLLRNNPSSPLPRDEEGLDSDDDIANEKFASQRWPSWRRIPTLLFRLIAALYLKFLLLFIPSFIPALYHRIRRSPPAERKKLSATAYLDGLRGVAALVVYIFHYTYLWFPILRHGWGSSEKPGEDLLFWQLPVIRVLHSGRASVTIFFVISGYVLTIKTLTLIHQHKGGENGKVLDALSGSLFRRPFRLYLPILVSTGIAAIMVRFDRQYHIYQEGAPPFANNMSDQFWHWVHMTLDMANPFRSVVARQNLFNNAYNEHLWTIPVEFKGSLLVFVLLLAFCRTRTWLRLAGVAGAGYWQMVSGDSDQTLFCAGLLLAELSILLPPHNFVYSGNKWLVRHGVTVIMFLVAVHFMSYPENFGPKSPGFRSLSASSLLPKFYTGNEERTQQFWISVGSIIFILALMYSPPLRQVQQVGGGEEKEQQQPLLQRLFTNGFAQYLGHISYSLYLWHGVINHIVGMRYLHPAWDVLQAKEIGAQSLEEGEFLAEAASVRAASMLAYFWKWVPAMILNTFVLFWVSDVFNRLVDVNAVKLTRRIGNWAMAKS</sequence>
<dbReference type="PANTHER" id="PTHR23028:SF134">
    <property type="entry name" value="PUTATIVE (AFU_ORTHOLOGUE AFUA_4G08520)-RELATED"/>
    <property type="match status" value="1"/>
</dbReference>